<dbReference type="RefSeq" id="XP_068357024.1">
    <property type="nucleotide sequence ID" value="XM_068506388.1"/>
</dbReference>
<dbReference type="VEuPathDB" id="TrichDB:TRFO_28791"/>
<reference evidence="3" key="1">
    <citation type="submission" date="2016-10" db="EMBL/GenBank/DDBJ databases">
        <authorList>
            <person name="Benchimol M."/>
            <person name="Almeida L.G."/>
            <person name="Vasconcelos A.T."/>
            <person name="Perreira-Neves A."/>
            <person name="Rosa I.A."/>
            <person name="Tasca T."/>
            <person name="Bogo M.R."/>
            <person name="de Souza W."/>
        </authorList>
    </citation>
    <scope>NUCLEOTIDE SEQUENCE [LARGE SCALE GENOMIC DNA]</scope>
    <source>
        <strain evidence="3">K</strain>
    </source>
</reference>
<accession>A0A1J4JZH1</accession>
<proteinExistence type="predicted"/>
<feature type="coiled-coil region" evidence="1">
    <location>
        <begin position="1090"/>
        <end position="1117"/>
    </location>
</feature>
<feature type="compositionally biased region" description="Polar residues" evidence="2">
    <location>
        <begin position="978"/>
        <end position="993"/>
    </location>
</feature>
<organism evidence="3 4">
    <name type="scientific">Tritrichomonas foetus</name>
    <dbReference type="NCBI Taxonomy" id="1144522"/>
    <lineage>
        <taxon>Eukaryota</taxon>
        <taxon>Metamonada</taxon>
        <taxon>Parabasalia</taxon>
        <taxon>Tritrichomonadida</taxon>
        <taxon>Tritrichomonadidae</taxon>
        <taxon>Tritrichomonas</taxon>
    </lineage>
</organism>
<dbReference type="EMBL" id="MLAK01000814">
    <property type="protein sequence ID" value="OHT03888.1"/>
    <property type="molecule type" value="Genomic_DNA"/>
</dbReference>
<dbReference type="AlphaFoldDB" id="A0A1J4JZH1"/>
<keyword evidence="1" id="KW-0175">Coiled coil</keyword>
<dbReference type="GeneID" id="94841092"/>
<dbReference type="Proteomes" id="UP000179807">
    <property type="component" value="Unassembled WGS sequence"/>
</dbReference>
<evidence type="ECO:0000256" key="2">
    <source>
        <dbReference type="SAM" id="MobiDB-lite"/>
    </source>
</evidence>
<evidence type="ECO:0000256" key="1">
    <source>
        <dbReference type="SAM" id="Coils"/>
    </source>
</evidence>
<evidence type="ECO:0000313" key="4">
    <source>
        <dbReference type="Proteomes" id="UP000179807"/>
    </source>
</evidence>
<keyword evidence="4" id="KW-1185">Reference proteome</keyword>
<protein>
    <submittedName>
        <fullName evidence="3">Uncharacterized protein</fullName>
    </submittedName>
</protein>
<name>A0A1J4JZH1_9EUKA</name>
<comment type="caution">
    <text evidence="3">The sequence shown here is derived from an EMBL/GenBank/DDBJ whole genome shotgun (WGS) entry which is preliminary data.</text>
</comment>
<sequence length="1135" mass="132942">MTEIAESGLVNIYQAYEDNQDEKNLLPQVIVIQGEKKKFNFNKLKKSILNIDQSSKIYKKGAHSVVVVTNNFDVVSKHIESIGKYKIFQIFSCKPENLRRWCEFPNDKLFYFIAFDNKSKNVTLKSEKETNLSQNDEFIQRIKSSSEIVVVNIKDDNELIQKNTKLKPLYAFGMKGSNNILSFIEDILKETSFWPFVVIPPLFNAFLFPLPDFYYISFDEPLDFPLDIVKECDDIQNSVLDEKELTVKTFFGFQNEKQCRKTLKDLKLFHFPKNILNPDLFYLEVPKNRMKNPRKINTLLNNIVLEDRQLINNSIFFGFQSESKLKEAQTNLNIEYPHFNRIEIIDEYQARQLGMKNDEKYFYAIFYEKGFPKGANIEILDSSLTKRITRNRIIVGYSSKLVRAISIQKILSKMISQKIIPHLPASHSLQHKIYNSEMEAMENPNIDYPIFTPIDNLFYVSFTQNPTPVVLSHLPKVYFGIKNIIDFKQSYKSPRSNKVKTFIGLENIQSANEAENILKTMKIVTCLSRLKHKAKNIKTQSNDTPKISNEQLIFKPYQEYHYLYFKEKFNNIHPYQKLTTKLFGISNIDDLQRFYHLNTSDANKYTFLGFKQINDRNAALTNSGILCNASDRKIYLFEKSKLIPSNSKSLNKIQTENKLFIMKPELFYIYFEENDKSRPPSPTNTVRNLFGLKNISDLQRNYKLPNDNRLFTFVGFKTQEDFNIASNSGPVRSNAKGSINHIFPISTEKEIVPKNITDITNVNNKHPKMTNEIKSLQLEEIELDKNTVPHEKNIKQLEENNINSIKAKVMSQAQTCILNNMQKINQIHLSNVSNQNHHKKQLQPENIQYKVFVPKENLCYIYFEEKENVRPKESIQSDKPLFRIKNLIDSQRSYYLPDSSSQKVYTFLGFSKRRFMMNAIETSNLKSNAVDQAYLEFEIKPILQPRSFEETQPKGSNLNQKNNLNLIKLNKVIKGTAPIQNDQKTPTNNSNPNAKPVKEFIFQPKEKLFYIYFKDSNRIEPTILHRKKFFGVQNVVEVHRKYFHPFNKKQYTFIGFANKADMDNGIEKIALSLNSKDKVFIFETYQQKVLQSLNIEKRQYEQRIQQKKTRSKNRKRKNFSKNNFYFISVSKKKVN</sequence>
<evidence type="ECO:0000313" key="3">
    <source>
        <dbReference type="EMBL" id="OHT03888.1"/>
    </source>
</evidence>
<feature type="region of interest" description="Disordered" evidence="2">
    <location>
        <begin position="977"/>
        <end position="996"/>
    </location>
</feature>
<gene>
    <name evidence="3" type="ORF">TRFO_28791</name>
</gene>